<reference evidence="2 3" key="1">
    <citation type="submission" date="2019-07" db="EMBL/GenBank/DDBJ databases">
        <title>De Novo Assembly of kiwifruit Actinidia rufa.</title>
        <authorList>
            <person name="Sugita-Konishi S."/>
            <person name="Sato K."/>
            <person name="Mori E."/>
            <person name="Abe Y."/>
            <person name="Kisaki G."/>
            <person name="Hamano K."/>
            <person name="Suezawa K."/>
            <person name="Otani M."/>
            <person name="Fukuda T."/>
            <person name="Manabe T."/>
            <person name="Gomi K."/>
            <person name="Tabuchi M."/>
            <person name="Akimitsu K."/>
            <person name="Kataoka I."/>
        </authorList>
    </citation>
    <scope>NUCLEOTIDE SEQUENCE [LARGE SCALE GENOMIC DNA]</scope>
    <source>
        <strain evidence="3">cv. Fuchu</strain>
    </source>
</reference>
<dbReference type="Proteomes" id="UP000585474">
    <property type="component" value="Unassembled WGS sequence"/>
</dbReference>
<dbReference type="EMBL" id="BJWL01000006">
    <property type="protein sequence ID" value="GFY88975.1"/>
    <property type="molecule type" value="Genomic_DNA"/>
</dbReference>
<name>A0A7J0ER64_9ERIC</name>
<sequence>MEQHRAIWGVGGQSQRRGAESSSRTSEVHSTCAGTTGTFRAIDAPPPSLPRQYHPSHLATMSTPFTSHGHHPTTQPQKPTSNPGLPTSYRYKVSWVVPYARTQCRPLYAGLARGRSLPSYRYKAKLGNFRARAQSSHYPKTVVIRAKAIDTSKLSLLNKLRIITTLELGCGAMVSGNPERCQEIKGDLHVKVRPHCPHARMEMSAIDDGLLAKP</sequence>
<protein>
    <submittedName>
        <fullName evidence="2">Uncharacterized protein</fullName>
    </submittedName>
</protein>
<organism evidence="2 3">
    <name type="scientific">Actinidia rufa</name>
    <dbReference type="NCBI Taxonomy" id="165716"/>
    <lineage>
        <taxon>Eukaryota</taxon>
        <taxon>Viridiplantae</taxon>
        <taxon>Streptophyta</taxon>
        <taxon>Embryophyta</taxon>
        <taxon>Tracheophyta</taxon>
        <taxon>Spermatophyta</taxon>
        <taxon>Magnoliopsida</taxon>
        <taxon>eudicotyledons</taxon>
        <taxon>Gunneridae</taxon>
        <taxon>Pentapetalae</taxon>
        <taxon>asterids</taxon>
        <taxon>Ericales</taxon>
        <taxon>Actinidiaceae</taxon>
        <taxon>Actinidia</taxon>
    </lineage>
</organism>
<evidence type="ECO:0000256" key="1">
    <source>
        <dbReference type="SAM" id="MobiDB-lite"/>
    </source>
</evidence>
<accession>A0A7J0ER64</accession>
<comment type="caution">
    <text evidence="2">The sequence shown here is derived from an EMBL/GenBank/DDBJ whole genome shotgun (WGS) entry which is preliminary data.</text>
</comment>
<feature type="compositionally biased region" description="Polar residues" evidence="1">
    <location>
        <begin position="59"/>
        <end position="85"/>
    </location>
</feature>
<feature type="compositionally biased region" description="Polar residues" evidence="1">
    <location>
        <begin position="13"/>
        <end position="38"/>
    </location>
</feature>
<feature type="region of interest" description="Disordered" evidence="1">
    <location>
        <begin position="1"/>
        <end position="85"/>
    </location>
</feature>
<keyword evidence="3" id="KW-1185">Reference proteome</keyword>
<proteinExistence type="predicted"/>
<gene>
    <name evidence="2" type="ORF">Acr_06g0009150</name>
</gene>
<evidence type="ECO:0000313" key="2">
    <source>
        <dbReference type="EMBL" id="GFY88975.1"/>
    </source>
</evidence>
<evidence type="ECO:0000313" key="3">
    <source>
        <dbReference type="Proteomes" id="UP000585474"/>
    </source>
</evidence>
<dbReference type="AlphaFoldDB" id="A0A7J0ER64"/>